<reference evidence="3" key="1">
    <citation type="submission" date="2021-03" db="EMBL/GenBank/DDBJ databases">
        <title>Antimicrobial resistance genes in bacteria isolated from Japanese honey, and their potential for conferring macrolide and lincosamide resistance in the American foulbrood pathogen Paenibacillus larvae.</title>
        <authorList>
            <person name="Okamoto M."/>
            <person name="Kumagai M."/>
            <person name="Kanamori H."/>
            <person name="Takamatsu D."/>
        </authorList>
    </citation>
    <scope>NUCLEOTIDE SEQUENCE</scope>
    <source>
        <strain evidence="3">J40TS1</strain>
    </source>
</reference>
<feature type="region of interest" description="Disordered" evidence="1">
    <location>
        <begin position="36"/>
        <end position="90"/>
    </location>
</feature>
<accession>A0A919YV43</accession>
<dbReference type="RefSeq" id="WP_213519726.1">
    <property type="nucleotide sequence ID" value="NZ_BOSE01000012.1"/>
</dbReference>
<keyword evidence="2" id="KW-0472">Membrane</keyword>
<dbReference type="Pfam" id="PF11772">
    <property type="entry name" value="EpuA"/>
    <property type="match status" value="1"/>
</dbReference>
<proteinExistence type="predicted"/>
<evidence type="ECO:0000313" key="4">
    <source>
        <dbReference type="Proteomes" id="UP000683139"/>
    </source>
</evidence>
<name>A0A919YV43_9BACL</name>
<keyword evidence="2" id="KW-0812">Transmembrane</keyword>
<evidence type="ECO:0000256" key="1">
    <source>
        <dbReference type="SAM" id="MobiDB-lite"/>
    </source>
</evidence>
<dbReference type="AlphaFoldDB" id="A0A919YV43"/>
<keyword evidence="2" id="KW-1133">Transmembrane helix</keyword>
<dbReference type="InterPro" id="IPR024596">
    <property type="entry name" value="RNApol_su_b/EpuA"/>
</dbReference>
<dbReference type="Proteomes" id="UP000683139">
    <property type="component" value="Unassembled WGS sequence"/>
</dbReference>
<protein>
    <recommendedName>
        <fullName evidence="5">DNA-directed RNA polymerase subunit beta</fullName>
    </recommendedName>
</protein>
<organism evidence="3 4">
    <name type="scientific">Paenibacillus montaniterrae</name>
    <dbReference type="NCBI Taxonomy" id="429341"/>
    <lineage>
        <taxon>Bacteria</taxon>
        <taxon>Bacillati</taxon>
        <taxon>Bacillota</taxon>
        <taxon>Bacilli</taxon>
        <taxon>Bacillales</taxon>
        <taxon>Paenibacillaceae</taxon>
        <taxon>Paenibacillus</taxon>
    </lineage>
</organism>
<feature type="transmembrane region" description="Helical" evidence="2">
    <location>
        <begin position="107"/>
        <end position="127"/>
    </location>
</feature>
<keyword evidence="4" id="KW-1185">Reference proteome</keyword>
<evidence type="ECO:0000313" key="3">
    <source>
        <dbReference type="EMBL" id="GIP19066.1"/>
    </source>
</evidence>
<gene>
    <name evidence="3" type="ORF">J40TS1_47080</name>
</gene>
<comment type="caution">
    <text evidence="3">The sequence shown here is derived from an EMBL/GenBank/DDBJ whole genome shotgun (WGS) entry which is preliminary data.</text>
</comment>
<evidence type="ECO:0008006" key="5">
    <source>
        <dbReference type="Google" id="ProtNLM"/>
    </source>
</evidence>
<evidence type="ECO:0000256" key="2">
    <source>
        <dbReference type="SAM" id="Phobius"/>
    </source>
</evidence>
<dbReference type="EMBL" id="BOSE01000012">
    <property type="protein sequence ID" value="GIP19066.1"/>
    <property type="molecule type" value="Genomic_DNA"/>
</dbReference>
<sequence>MSNKRYDTEHTAAISDQDVSRNHLFEEQETILLSRADRHRNSDRVSSLFSRGKKEDELASITESSMDAEEEEAAAIASSNADRAEGQEKKKSPVWARALLWILRKSIAPIIMIIMLVAGLYIGYVILGGQPKEDVFQFSTWKHMWDLIFAES</sequence>